<organism evidence="9 10">
    <name type="scientific">Filobasidium floriforme</name>
    <dbReference type="NCBI Taxonomy" id="5210"/>
    <lineage>
        <taxon>Eukaryota</taxon>
        <taxon>Fungi</taxon>
        <taxon>Dikarya</taxon>
        <taxon>Basidiomycota</taxon>
        <taxon>Agaricomycotina</taxon>
        <taxon>Tremellomycetes</taxon>
        <taxon>Filobasidiales</taxon>
        <taxon>Filobasidiaceae</taxon>
        <taxon>Filobasidium</taxon>
    </lineage>
</organism>
<accession>A0A8K0JRX0</accession>
<protein>
    <recommendedName>
        <fullName evidence="6">Elongation factor Ts, mitochondrial</fullName>
        <shortName evidence="6">EF-Ts</shortName>
        <shortName evidence="6">EF-TsMt</shortName>
    </recommendedName>
</protein>
<proteinExistence type="inferred from homology"/>
<dbReference type="Proteomes" id="UP000812966">
    <property type="component" value="Unassembled WGS sequence"/>
</dbReference>
<keyword evidence="5 6" id="KW-0496">Mitochondrion</keyword>
<feature type="region of interest" description="Disordered" evidence="7">
    <location>
        <begin position="171"/>
        <end position="193"/>
    </location>
</feature>
<evidence type="ECO:0000259" key="8">
    <source>
        <dbReference type="Pfam" id="PF00889"/>
    </source>
</evidence>
<dbReference type="PANTHER" id="PTHR11741">
    <property type="entry name" value="ELONGATION FACTOR TS"/>
    <property type="match status" value="1"/>
</dbReference>
<dbReference type="InterPro" id="IPR036402">
    <property type="entry name" value="EF-Ts_dimer_sf"/>
</dbReference>
<reference evidence="9" key="1">
    <citation type="submission" date="2020-04" db="EMBL/GenBank/DDBJ databases">
        <title>Analysis of mating type loci in Filobasidium floriforme.</title>
        <authorList>
            <person name="Nowrousian M."/>
        </authorList>
    </citation>
    <scope>NUCLEOTIDE SEQUENCE</scope>
    <source>
        <strain evidence="9">CBS 6242</strain>
    </source>
</reference>
<evidence type="ECO:0000256" key="6">
    <source>
        <dbReference type="HAMAP-Rule" id="MF_03135"/>
    </source>
</evidence>
<gene>
    <name evidence="6" type="primary">TSF1</name>
    <name evidence="9" type="ORF">FFLO_00160</name>
</gene>
<dbReference type="OrthoDB" id="277235at2759"/>
<evidence type="ECO:0000313" key="10">
    <source>
        <dbReference type="Proteomes" id="UP000812966"/>
    </source>
</evidence>
<evidence type="ECO:0000313" key="9">
    <source>
        <dbReference type="EMBL" id="KAG7579952.1"/>
    </source>
</evidence>
<dbReference type="SUPFAM" id="SSF46934">
    <property type="entry name" value="UBA-like"/>
    <property type="match status" value="1"/>
</dbReference>
<feature type="domain" description="Translation elongation factor EFTs/EF1B dimerisation" evidence="8">
    <location>
        <begin position="107"/>
        <end position="219"/>
    </location>
</feature>
<dbReference type="GO" id="GO:0005739">
    <property type="term" value="C:mitochondrion"/>
    <property type="evidence" value="ECO:0007669"/>
    <property type="project" value="UniProtKB-SubCell"/>
</dbReference>
<dbReference type="Pfam" id="PF00889">
    <property type="entry name" value="EF_TS"/>
    <property type="match status" value="1"/>
</dbReference>
<dbReference type="Gene3D" id="1.10.8.10">
    <property type="entry name" value="DNA helicase RuvA subunit, C-terminal domain"/>
    <property type="match status" value="1"/>
</dbReference>
<evidence type="ECO:0000256" key="1">
    <source>
        <dbReference type="ARBA" id="ARBA00005532"/>
    </source>
</evidence>
<dbReference type="InterPro" id="IPR014039">
    <property type="entry name" value="Transl_elong_EFTs/EF1B_dimer"/>
</dbReference>
<evidence type="ECO:0000256" key="7">
    <source>
        <dbReference type="SAM" id="MobiDB-lite"/>
    </source>
</evidence>
<keyword evidence="10" id="KW-1185">Reference proteome</keyword>
<evidence type="ECO:0000256" key="5">
    <source>
        <dbReference type="ARBA" id="ARBA00023128"/>
    </source>
</evidence>
<keyword evidence="3 6" id="KW-0648">Protein biosynthesis</keyword>
<dbReference type="InterPro" id="IPR009060">
    <property type="entry name" value="UBA-like_sf"/>
</dbReference>
<keyword evidence="2 6" id="KW-0251">Elongation factor</keyword>
<dbReference type="EMBL" id="JABELV010000002">
    <property type="protein sequence ID" value="KAG7579952.1"/>
    <property type="molecule type" value="Genomic_DNA"/>
</dbReference>
<evidence type="ECO:0000256" key="3">
    <source>
        <dbReference type="ARBA" id="ARBA00022917"/>
    </source>
</evidence>
<dbReference type="InterPro" id="IPR001816">
    <property type="entry name" value="Transl_elong_EFTs/EF1B"/>
</dbReference>
<name>A0A8K0JRX0_9TREE</name>
<sequence length="384" mass="41114">MALSSLFLRNVARSTCSAGPVHQFSSSRTVLDASKVPIALVAQLRKLNPISLSKAREALSASENSVEKALEWLQKDLEVSGAKKAEKVGQRSTDQGLIGVTVMGTRAAMVELRCETDFVSRNSVFKTLVQDVTSTAAFLDVPESEALDPIPLSVQDPLLAFPIEDLQSAPLIPVDPSTSSGQDTSSSSSSPVQTVSQAIRAAITQTGENIQLSRAVSFSSPLPPMFSSSPSLSSEKKPEIFYLPGVYVHGSTGSTNEGTVAALSILSIESTDQARPILQRIGTEDSLGADLQKLARSVSRQIVGFPTKSISRPDFSACQSQSEETGTEEGEISPYLMEQPFMMFQGESRPVQEVLGSWGRDRALDVRVTGMRRWTVGEATEGSA</sequence>
<dbReference type="GO" id="GO:0070125">
    <property type="term" value="P:mitochondrial translational elongation"/>
    <property type="evidence" value="ECO:0007669"/>
    <property type="project" value="TreeGrafter"/>
</dbReference>
<comment type="caution">
    <text evidence="9">The sequence shown here is derived from an EMBL/GenBank/DDBJ whole genome shotgun (WGS) entry which is preliminary data.</text>
</comment>
<comment type="subcellular location">
    <subcellularLocation>
        <location evidence="6">Mitochondrion</location>
    </subcellularLocation>
</comment>
<comment type="function">
    <text evidence="6">Associates with the EF-Tu.GDP complex and induces the exchange of GDP to GTP. It remains bound to the aminoacyl-tRNA.EF-Tu.GTP complex up to the GTP hydrolysis stage on the ribosome.</text>
</comment>
<dbReference type="PANTHER" id="PTHR11741:SF0">
    <property type="entry name" value="ELONGATION FACTOR TS, MITOCHONDRIAL"/>
    <property type="match status" value="1"/>
</dbReference>
<dbReference type="AlphaFoldDB" id="A0A8K0JRX0"/>
<evidence type="ECO:0000256" key="2">
    <source>
        <dbReference type="ARBA" id="ARBA00022768"/>
    </source>
</evidence>
<comment type="similarity">
    <text evidence="1 6">Belongs to the EF-Ts family.</text>
</comment>
<evidence type="ECO:0000256" key="4">
    <source>
        <dbReference type="ARBA" id="ARBA00022946"/>
    </source>
</evidence>
<dbReference type="GO" id="GO:0003746">
    <property type="term" value="F:translation elongation factor activity"/>
    <property type="evidence" value="ECO:0007669"/>
    <property type="project" value="UniProtKB-UniRule"/>
</dbReference>
<dbReference type="SUPFAM" id="SSF54713">
    <property type="entry name" value="Elongation factor Ts (EF-Ts), dimerisation domain"/>
    <property type="match status" value="2"/>
</dbReference>
<dbReference type="HAMAP" id="MF_00050">
    <property type="entry name" value="EF_Ts"/>
    <property type="match status" value="1"/>
</dbReference>
<feature type="compositionally biased region" description="Low complexity" evidence="7">
    <location>
        <begin position="175"/>
        <end position="193"/>
    </location>
</feature>
<dbReference type="Gene3D" id="3.30.479.20">
    <property type="entry name" value="Elongation factor Ts, dimerisation domain"/>
    <property type="match status" value="2"/>
</dbReference>
<keyword evidence="4" id="KW-0809">Transit peptide</keyword>